<feature type="transmembrane region" description="Helical" evidence="1">
    <location>
        <begin position="235"/>
        <end position="255"/>
    </location>
</feature>
<proteinExistence type="predicted"/>
<comment type="caution">
    <text evidence="2">The sequence shown here is derived from an EMBL/GenBank/DDBJ whole genome shotgun (WGS) entry which is preliminary data.</text>
</comment>
<name>A0A1U7J9H3_9CYAN</name>
<evidence type="ECO:0000256" key="1">
    <source>
        <dbReference type="SAM" id="Phobius"/>
    </source>
</evidence>
<keyword evidence="1" id="KW-0812">Transmembrane</keyword>
<feature type="transmembrane region" description="Helical" evidence="1">
    <location>
        <begin position="46"/>
        <end position="66"/>
    </location>
</feature>
<evidence type="ECO:0000313" key="3">
    <source>
        <dbReference type="Proteomes" id="UP000185557"/>
    </source>
</evidence>
<dbReference type="STRING" id="549789.NIES30_05320"/>
<dbReference type="OrthoDB" id="426035at2"/>
<feature type="transmembrane region" description="Helical" evidence="1">
    <location>
        <begin position="303"/>
        <end position="323"/>
    </location>
</feature>
<keyword evidence="3" id="KW-1185">Reference proteome</keyword>
<evidence type="ECO:0000313" key="2">
    <source>
        <dbReference type="EMBL" id="OKH50122.1"/>
    </source>
</evidence>
<dbReference type="RefSeq" id="WP_073607363.1">
    <property type="nucleotide sequence ID" value="NZ_MRCG01000002.1"/>
</dbReference>
<dbReference type="Proteomes" id="UP000185557">
    <property type="component" value="Unassembled WGS sequence"/>
</dbReference>
<gene>
    <name evidence="2" type="ORF">NIES30_05320</name>
</gene>
<organism evidence="2 3">
    <name type="scientific">Phormidium tenue NIES-30</name>
    <dbReference type="NCBI Taxonomy" id="549789"/>
    <lineage>
        <taxon>Bacteria</taxon>
        <taxon>Bacillati</taxon>
        <taxon>Cyanobacteriota</taxon>
        <taxon>Cyanophyceae</taxon>
        <taxon>Oscillatoriophycideae</taxon>
        <taxon>Oscillatoriales</taxon>
        <taxon>Oscillatoriaceae</taxon>
        <taxon>Phormidium</taxon>
    </lineage>
</organism>
<protein>
    <submittedName>
        <fullName evidence="2">Uncharacterized protein</fullName>
    </submittedName>
</protein>
<feature type="transmembrane region" description="Helical" evidence="1">
    <location>
        <begin position="267"/>
        <end position="296"/>
    </location>
</feature>
<keyword evidence="1" id="KW-0472">Membrane</keyword>
<dbReference type="EMBL" id="MRCG01000002">
    <property type="protein sequence ID" value="OKH50122.1"/>
    <property type="molecule type" value="Genomic_DNA"/>
</dbReference>
<sequence length="366" mass="39167">MLLDWPISPIAQLPRDTADIIEGGAVASEAVAESWNQLWESVLQGGLYFALARVGVLFAVATLLLFMTQWTRQMVEGESSRAYADFIWPLLVIVLLSNNGDRLAAITLDIRNYINQVNQDVLSYTAADIRLQEAYQAAVLEGSVEQTIIQRRNQCYELQNPEERANCIELAAIEAREFIEDYRARTGNPNALSRALEAAQAGDNPLDSGLRFGGALMGSGFQTVTRGLLMALHIAFQWLIEASLLLTATLGPLAVGGSLLPVGAKPLFAWLTGFFSLAIAKLSFNILSGLVSLAVLNAGDSHPLIAPFFLGLLAPILSLALASGGGMTVFGALTSTAGVIAGTGAMGGIARAPGYSGRRRAYRVRR</sequence>
<keyword evidence="1" id="KW-1133">Transmembrane helix</keyword>
<reference evidence="2 3" key="1">
    <citation type="submission" date="2016-11" db="EMBL/GenBank/DDBJ databases">
        <title>Draft Genome Sequences of Nine Cyanobacterial Strains from Diverse Habitats.</title>
        <authorList>
            <person name="Zhu T."/>
            <person name="Hou S."/>
            <person name="Lu X."/>
            <person name="Hess W.R."/>
        </authorList>
    </citation>
    <scope>NUCLEOTIDE SEQUENCE [LARGE SCALE GENOMIC DNA]</scope>
    <source>
        <strain evidence="2 3">NIES-30</strain>
    </source>
</reference>
<dbReference type="AlphaFoldDB" id="A0A1U7J9H3"/>
<accession>A0A1U7J9H3</accession>
<feature type="transmembrane region" description="Helical" evidence="1">
    <location>
        <begin position="329"/>
        <end position="350"/>
    </location>
</feature>